<keyword evidence="3" id="KW-1185">Reference proteome</keyword>
<dbReference type="InterPro" id="IPR029063">
    <property type="entry name" value="SAM-dependent_MTases_sf"/>
</dbReference>
<organism evidence="2 3">
    <name type="scientific">Clostridium acidisoli DSM 12555</name>
    <dbReference type="NCBI Taxonomy" id="1121291"/>
    <lineage>
        <taxon>Bacteria</taxon>
        <taxon>Bacillati</taxon>
        <taxon>Bacillota</taxon>
        <taxon>Clostridia</taxon>
        <taxon>Eubacteriales</taxon>
        <taxon>Clostridiaceae</taxon>
        <taxon>Clostridium</taxon>
    </lineage>
</organism>
<keyword evidence="2" id="KW-0808">Transferase</keyword>
<feature type="domain" description="Methyltransferase type 11" evidence="1">
    <location>
        <begin position="51"/>
        <end position="152"/>
    </location>
</feature>
<dbReference type="CDD" id="cd02440">
    <property type="entry name" value="AdoMet_MTases"/>
    <property type="match status" value="1"/>
</dbReference>
<accession>A0A1W1XDW7</accession>
<protein>
    <submittedName>
        <fullName evidence="2">Methyltransferase domain-containing protein</fullName>
    </submittedName>
</protein>
<reference evidence="2 3" key="1">
    <citation type="submission" date="2017-04" db="EMBL/GenBank/DDBJ databases">
        <authorList>
            <person name="Afonso C.L."/>
            <person name="Miller P.J."/>
            <person name="Scott M.A."/>
            <person name="Spackman E."/>
            <person name="Goraichik I."/>
            <person name="Dimitrov K.M."/>
            <person name="Suarez D.L."/>
            <person name="Swayne D.E."/>
        </authorList>
    </citation>
    <scope>NUCLEOTIDE SEQUENCE [LARGE SCALE GENOMIC DNA]</scope>
    <source>
        <strain evidence="2 3">DSM 12555</strain>
    </source>
</reference>
<dbReference type="GO" id="GO:0032259">
    <property type="term" value="P:methylation"/>
    <property type="evidence" value="ECO:0007669"/>
    <property type="project" value="UniProtKB-KW"/>
</dbReference>
<evidence type="ECO:0000259" key="1">
    <source>
        <dbReference type="Pfam" id="PF08241"/>
    </source>
</evidence>
<dbReference type="EMBL" id="FWXH01000003">
    <property type="protein sequence ID" value="SMC22042.1"/>
    <property type="molecule type" value="Genomic_DNA"/>
</dbReference>
<proteinExistence type="predicted"/>
<dbReference type="Gene3D" id="3.40.50.150">
    <property type="entry name" value="Vaccinia Virus protein VP39"/>
    <property type="match status" value="1"/>
</dbReference>
<dbReference type="AlphaFoldDB" id="A0A1W1XDW7"/>
<gene>
    <name evidence="2" type="ORF">SAMN02745134_01522</name>
</gene>
<sequence length="279" mass="32292">MSYNPEIPKNRYDNYEDREWTRLEKDGHGELLYHVHFDILKRYISENDKVLEIGAGSGRYTKDIVQMCKEITVGDISAHQIEFNKSKMKELSLFEKIKKFCLLDVLHMEIFEDSSFDCIVCIGGVINYLLDKEKDGINEMLRVLKPGGTLIVGAMSFIGASLYYLDGIRYEKDQFGIEATKWVFNTGIQDEEHYPVPSKHYVHMMRSSEMDELFAHFPVTIKERSSAGLFTQAGDSALENARQDKEFWQFIIEKEIAFTKMQGTLDCGMNIIYVLEKNN</sequence>
<dbReference type="Pfam" id="PF08241">
    <property type="entry name" value="Methyltransf_11"/>
    <property type="match status" value="1"/>
</dbReference>
<dbReference type="Proteomes" id="UP000192468">
    <property type="component" value="Unassembled WGS sequence"/>
</dbReference>
<dbReference type="InterPro" id="IPR013216">
    <property type="entry name" value="Methyltransf_11"/>
</dbReference>
<evidence type="ECO:0000313" key="3">
    <source>
        <dbReference type="Proteomes" id="UP000192468"/>
    </source>
</evidence>
<evidence type="ECO:0000313" key="2">
    <source>
        <dbReference type="EMBL" id="SMC22042.1"/>
    </source>
</evidence>
<dbReference type="GO" id="GO:0008757">
    <property type="term" value="F:S-adenosylmethionine-dependent methyltransferase activity"/>
    <property type="evidence" value="ECO:0007669"/>
    <property type="project" value="InterPro"/>
</dbReference>
<keyword evidence="2" id="KW-0489">Methyltransferase</keyword>
<dbReference type="RefSeq" id="WP_084115000.1">
    <property type="nucleotide sequence ID" value="NZ_FWXH01000003.1"/>
</dbReference>
<name>A0A1W1XDW7_9CLOT</name>
<dbReference type="OrthoDB" id="9810615at2"/>
<dbReference type="STRING" id="1121291.SAMN02745134_01522"/>
<dbReference type="SUPFAM" id="SSF53335">
    <property type="entry name" value="S-adenosyl-L-methionine-dependent methyltransferases"/>
    <property type="match status" value="1"/>
</dbReference>
<dbReference type="InterPro" id="IPR050508">
    <property type="entry name" value="Methyltransf_Superfamily"/>
</dbReference>
<dbReference type="PANTHER" id="PTHR42912">
    <property type="entry name" value="METHYLTRANSFERASE"/>
    <property type="match status" value="1"/>
</dbReference>